<feature type="region of interest" description="Disordered" evidence="1">
    <location>
        <begin position="64"/>
        <end position="186"/>
    </location>
</feature>
<dbReference type="RefSeq" id="XP_001227690.1">
    <property type="nucleotide sequence ID" value="XM_001227689.1"/>
</dbReference>
<organism evidence="2 3">
    <name type="scientific">Chaetomium globosum (strain ATCC 6205 / CBS 148.51 / DSM 1962 / NBRC 6347 / NRRL 1970)</name>
    <name type="common">Soil fungus</name>
    <dbReference type="NCBI Taxonomy" id="306901"/>
    <lineage>
        <taxon>Eukaryota</taxon>
        <taxon>Fungi</taxon>
        <taxon>Dikarya</taxon>
        <taxon>Ascomycota</taxon>
        <taxon>Pezizomycotina</taxon>
        <taxon>Sordariomycetes</taxon>
        <taxon>Sordariomycetidae</taxon>
        <taxon>Sordariales</taxon>
        <taxon>Chaetomiaceae</taxon>
        <taxon>Chaetomium</taxon>
    </lineage>
</organism>
<feature type="compositionally biased region" description="Basic and acidic residues" evidence="1">
    <location>
        <begin position="135"/>
        <end position="147"/>
    </location>
</feature>
<dbReference type="EMBL" id="CH408035">
    <property type="protein sequence ID" value="EAQ83359.1"/>
    <property type="molecule type" value="Genomic_DNA"/>
</dbReference>
<name>Q2GQJ1_CHAGB</name>
<dbReference type="AlphaFoldDB" id="Q2GQJ1"/>
<dbReference type="Proteomes" id="UP000001056">
    <property type="component" value="Unassembled WGS sequence"/>
</dbReference>
<proteinExistence type="predicted"/>
<reference evidence="3" key="1">
    <citation type="journal article" date="2015" name="Genome Announc.">
        <title>Draft genome sequence of the cellulolytic fungus Chaetomium globosum.</title>
        <authorList>
            <person name="Cuomo C.A."/>
            <person name="Untereiner W.A."/>
            <person name="Ma L.-J."/>
            <person name="Grabherr M."/>
            <person name="Birren B.W."/>
        </authorList>
    </citation>
    <scope>NUCLEOTIDE SEQUENCE [LARGE SCALE GENOMIC DNA]</scope>
    <source>
        <strain evidence="3">ATCC 6205 / CBS 148.51 / DSM 1962 / NBRC 6347 / NRRL 1970</strain>
    </source>
</reference>
<evidence type="ECO:0000313" key="2">
    <source>
        <dbReference type="EMBL" id="EAQ83359.1"/>
    </source>
</evidence>
<dbReference type="OrthoDB" id="3508621at2759"/>
<feature type="compositionally biased region" description="Gly residues" evidence="1">
    <location>
        <begin position="80"/>
        <end position="89"/>
    </location>
</feature>
<accession>Q2GQJ1</accession>
<sequence length="227" mass="23356">MHPSTIQNKSTTAGMTTAQAKKAVAAISTTPVYDLGETLGSPAFLDQAYALNLGDRVDGWDKPEIQAVIAARRPPPPDGGGPSGGGGPGASSKPPPSNGGSRSSSTAPKSGGNKPPAGPSSISGSLPLRPASPPKPKEGAPDRDNRSRPTTRLSAAKVKADANTKANVGPGHRPGSGTPPTPPDLGLPRIGEFLVMHRFGPWKTNDMSNMKVFIRRLLGLMPELKNP</sequence>
<dbReference type="GeneID" id="4396334"/>
<keyword evidence="3" id="KW-1185">Reference proteome</keyword>
<evidence type="ECO:0000256" key="1">
    <source>
        <dbReference type="SAM" id="MobiDB-lite"/>
    </source>
</evidence>
<protein>
    <submittedName>
        <fullName evidence="2">Uncharacterized protein</fullName>
    </submittedName>
</protein>
<dbReference type="HOGENOM" id="CLU_1219574_0_0_1"/>
<gene>
    <name evidence="2" type="ORF">CHGG_09763</name>
</gene>
<dbReference type="VEuPathDB" id="FungiDB:CHGG_09763"/>
<dbReference type="InParanoid" id="Q2GQJ1"/>
<evidence type="ECO:0000313" key="3">
    <source>
        <dbReference type="Proteomes" id="UP000001056"/>
    </source>
</evidence>